<proteinExistence type="predicted"/>
<gene>
    <name evidence="1" type="ordered locus">Smon_0790</name>
</gene>
<reference evidence="1 2" key="1">
    <citation type="journal article" date="2009" name="Stand. Genomic Sci.">
        <title>Complete genome sequence of Streptobacillus moniliformis type strain (9901T).</title>
        <authorList>
            <person name="Nolan M."/>
            <person name="Gronow S."/>
            <person name="Lapidus A."/>
            <person name="Ivanova N."/>
            <person name="Copeland A."/>
            <person name="Lucas S."/>
            <person name="Del Rio T.G."/>
            <person name="Chen F."/>
            <person name="Tice H."/>
            <person name="Pitluck S."/>
            <person name="Cheng J.F."/>
            <person name="Sims D."/>
            <person name="Meincke L."/>
            <person name="Bruce D."/>
            <person name="Goodwin L."/>
            <person name="Brettin T."/>
            <person name="Han C."/>
            <person name="Detter J.C."/>
            <person name="Ovchinikova G."/>
            <person name="Pati A."/>
            <person name="Mavromatis K."/>
            <person name="Mikhailova N."/>
            <person name="Chen A."/>
            <person name="Palaniappan K."/>
            <person name="Land M."/>
            <person name="Hauser L."/>
            <person name="Chang Y.J."/>
            <person name="Jeffries C.D."/>
            <person name="Rohde M."/>
            <person name="Sproer C."/>
            <person name="Goker M."/>
            <person name="Bristow J."/>
            <person name="Eisen J.A."/>
            <person name="Markowitz V."/>
            <person name="Hugenholtz P."/>
            <person name="Kyrpides N.C."/>
            <person name="Klenk H.P."/>
            <person name="Chain P."/>
        </authorList>
    </citation>
    <scope>NUCLEOTIDE SEQUENCE [LARGE SCALE GENOMIC DNA]</scope>
    <source>
        <strain evidence="2">ATCC 14647 / DSM 12112 / NCTC 10651 / 9901</strain>
    </source>
</reference>
<evidence type="ECO:0000313" key="1">
    <source>
        <dbReference type="EMBL" id="ACZ01259.1"/>
    </source>
</evidence>
<dbReference type="Proteomes" id="UP000002072">
    <property type="component" value="Chromosome"/>
</dbReference>
<dbReference type="RefSeq" id="WP_012858810.1">
    <property type="nucleotide sequence ID" value="NC_013515.1"/>
</dbReference>
<keyword evidence="2" id="KW-1185">Reference proteome</keyword>
<sequence>MKISLISDNKYINGRVNYYVKGESSEKIDIDKIDTEKPLKNKVIDYNFSVNPIPDSKVSISFDLYGQDKNFDYGPTIRYANGNIYSDVSVLFNNSKSSYDINNELDKIKHTAPGYDKVEYFKRWTLKEYFKDTDSFIEASKYDGDSVNLSNAEVSGKKGTIRILGYHSGSLYGDSLIRYVAKSVFDEIHANPYFDEISDIIKSFENDRRPFVADFILNALRYKKVMYELENKNQINNIMKKIVKNIYRKSGIGIDRKYSSVGIWSQTPEDFRYLLPEFYDYFDYSKINFDDLNPDYLYTGIKRVQIPKAEARASIQPQFRSSALPNPQDQDYFELVEKFHTFDNDIRDYLISGLYRELELEKIKSISKLGAWDFIKDTFVGSPISLTVHGELKLIQKAIKDPYEIKSLDILRGLYLHQSEKGKNVLEYEENLKEYFSDVDLNDNIAKYTPKIRINLGYINRNNKLGISVLLNDSVNVDSKKYSYTKKSHNLTIDSMYKKGVLDLSSKIKLEFSENDLSKKDNKLKYVYDTISLNTDTYFGFNIPATKKLNLLLGLRHIGQYGWINPKSAMKDGKEITWNIAKRYEYYNPIGKDDKTIIVSETTEKNLVDKEYERIKKDNKKEKLKRDIHQSDYIKTVESKSVKALYEMYNIISPRLTVIYRTYENIIFSSHLELPVGFRNFSPAGIKGMYSGEIKYLIDDSYKDMLFTTKNPIKFKSSGYVEGGAILGNEPGYYFSYKAMADISFLRGDIKGNDKNIDFNFSLNPLMVNLPIKPRLIISKDDTDISTRFGLEYSKGTEFSTIVGFKYIFKSKKNIIEDELKPNILKILSYRNDNEYNKVKAALSDISFNDKLEYIITPFVDIKKEEGNFRLNIKADSIKIMNVVEKKEINSEVKTKNNYFAWSYQDYAWYSFNNSYNYFGDVKKEEKTVNKNETKSLEHEKYDIDIEAEYGQEKGINFNLNIALGYNETKLKDIKEEIKRVETKSKVISIESTKKFINDTDIQNGIGNEVAINEKSLLASLEAFSKYKGAKYHDIYITHKNPFATSYRKITEIELREILAIPYKIEESRIVEENIFLHARRININLDTYLGYSLNPTENINVSLGMRYKLNGRYESTNKIILKNIKLYGSRHFSFDSAIIPEIKMTYKLIHNLKARISAELPMYFKNKDFKEVKFNIKTGLEYKW</sequence>
<organism evidence="1 2">
    <name type="scientific">Streptobacillus moniliformis (strain ATCC 14647 / DSM 12112 / NCTC 10651 / 9901)</name>
    <dbReference type="NCBI Taxonomy" id="519441"/>
    <lineage>
        <taxon>Bacteria</taxon>
        <taxon>Fusobacteriati</taxon>
        <taxon>Fusobacteriota</taxon>
        <taxon>Fusobacteriia</taxon>
        <taxon>Fusobacteriales</taxon>
        <taxon>Leptotrichiaceae</taxon>
        <taxon>Streptobacillus</taxon>
    </lineage>
</organism>
<dbReference type="EMBL" id="CP001779">
    <property type="protein sequence ID" value="ACZ01259.1"/>
    <property type="molecule type" value="Genomic_DNA"/>
</dbReference>
<evidence type="ECO:0000313" key="2">
    <source>
        <dbReference type="Proteomes" id="UP000002072"/>
    </source>
</evidence>
<dbReference type="AlphaFoldDB" id="D1AY83"/>
<dbReference type="KEGG" id="smf:Smon_0790"/>
<name>D1AY83_STRM9</name>
<dbReference type="HOGENOM" id="CLU_257873_0_0_0"/>
<protein>
    <submittedName>
        <fullName evidence="1">Uncharacterized protein</fullName>
    </submittedName>
</protein>
<accession>D1AY83</accession>
<dbReference type="GeneID" id="29674243"/>
<dbReference type="STRING" id="519441.Smon_0790"/>